<name>A0ACD4PY78_9CORY</name>
<dbReference type="Proteomes" id="UP000195652">
    <property type="component" value="Chromosome"/>
</dbReference>
<organism evidence="1 2">
    <name type="scientific">Corynebacterium silvaticum</name>
    <dbReference type="NCBI Taxonomy" id="2320431"/>
    <lineage>
        <taxon>Bacteria</taxon>
        <taxon>Bacillati</taxon>
        <taxon>Actinomycetota</taxon>
        <taxon>Actinomycetes</taxon>
        <taxon>Mycobacteriales</taxon>
        <taxon>Corynebacteriaceae</taxon>
        <taxon>Corynebacterium</taxon>
    </lineage>
</organism>
<evidence type="ECO:0000313" key="2">
    <source>
        <dbReference type="Proteomes" id="UP000195652"/>
    </source>
</evidence>
<reference evidence="1 2" key="2">
    <citation type="journal article" date="2020" name="Antonie Van Leeuwenhoek">
        <title>Phylogenomic characterisation of a novel corynebacterial species pathogenic to animals.</title>
        <authorList>
            <person name="Moller J."/>
            <person name="Musella L."/>
            <person name="Melnikov V."/>
            <person name="Geissdorfer W."/>
            <person name="Burkovski A."/>
            <person name="Sangal V."/>
        </authorList>
    </citation>
    <scope>NUCLEOTIDE SEQUENCE [LARGE SCALE GENOMIC DNA]</scope>
    <source>
        <strain evidence="1 2">PO100/5</strain>
    </source>
</reference>
<gene>
    <name evidence="1" type="ORF">CBE74_13060</name>
</gene>
<reference evidence="1 2" key="1">
    <citation type="journal article" date="2014" name="BMC Vet. Res.">
        <title>First report of Corynebacterium pseudotuberculosis from caseous lymphadenitis lesions in Black Alentejano pig (Sus scrofa domesticus).</title>
        <authorList>
            <person name="Oliveira M."/>
            <person name="Barroco C."/>
            <person name="Mottola C."/>
            <person name="Santos R."/>
            <person name="Lemsaddek A."/>
            <person name="Tavares L."/>
            <person name="Semedo-Lemsaddek T."/>
        </authorList>
    </citation>
    <scope>NUCLEOTIDE SEQUENCE [LARGE SCALE GENOMIC DNA]</scope>
    <source>
        <strain evidence="1 2">PO100/5</strain>
    </source>
</reference>
<keyword evidence="2" id="KW-1185">Reference proteome</keyword>
<reference evidence="1 2" key="3">
    <citation type="journal article" date="2020" name="Int. J. Syst. Evol. Microbiol.">
        <title>Corynebacterium silvaticum sp. nov., a unique group of NTTB corynebacteria in wild boar and roe deer.</title>
        <authorList>
            <person name="Dangel A."/>
            <person name="Berger A."/>
            <person name="Rau J."/>
            <person name="Eisenberg T."/>
            <person name="Kampfer P."/>
            <person name="Margos G."/>
            <person name="Contzen M."/>
            <person name="Busse H.J."/>
            <person name="Konrad R."/>
            <person name="Peters M."/>
            <person name="Sting R."/>
            <person name="Sing A."/>
        </authorList>
    </citation>
    <scope>NUCLEOTIDE SEQUENCE [LARGE SCALE GENOMIC DNA]</scope>
    <source>
        <strain evidence="1 2">PO100/5</strain>
    </source>
</reference>
<accession>A0ACD4PY78</accession>
<dbReference type="EMBL" id="CP021417">
    <property type="protein sequence ID" value="WCV10644.1"/>
    <property type="molecule type" value="Genomic_DNA"/>
</dbReference>
<proteinExistence type="predicted"/>
<evidence type="ECO:0000313" key="1">
    <source>
        <dbReference type="EMBL" id="WCV10644.1"/>
    </source>
</evidence>
<protein>
    <submittedName>
        <fullName evidence="1">Uncharacterized protein</fullName>
    </submittedName>
</protein>
<reference evidence="1 2" key="4">
    <citation type="journal article" date="2020" name="PLoS ONE">
        <title>Taxonomic classification of strain PO100/5 shows a broader geographic distribution and genetic markers of the recently described Corynebacterium silvaticum.</title>
        <authorList>
            <person name="Viana M.V.C."/>
            <person name="Profeta R."/>
            <person name="da Silva A.L."/>
            <person name="Hurtado R."/>
            <person name="Cerqueira J.C."/>
            <person name="Ribeiro B.F.S."/>
            <person name="Almeida M.O."/>
            <person name="Morais-Rodrigues F."/>
            <person name="Soares S.C."/>
            <person name="Oliveira M."/>
            <person name="Tavares L."/>
            <person name="Figueiredo H."/>
            <person name="Wattam A.R."/>
            <person name="Barh D."/>
            <person name="Ghosh P."/>
            <person name="Silva A."/>
            <person name="Azevedo V."/>
        </authorList>
    </citation>
    <scope>NUCLEOTIDE SEQUENCE [LARGE SCALE GENOMIC DNA]</scope>
    <source>
        <strain evidence="1 2">PO100/5</strain>
    </source>
</reference>
<sequence length="74" mass="8253">MMLKTRLRYLWLGEKKLDLLLAGLFYIGAITGALADLWNIVLLLLFQVAGIIWQLALCPVIATYQAFDLGGAAW</sequence>